<proteinExistence type="predicted"/>
<name>A0A151IP77_9HYME</name>
<sequence>MLTTKVENVIANCVPCILGNKRAKNQILRVQDKNRRTYNLRRCEPTKYKLNDLIAIKRVQMGPDKKLCAKYLIRLPCPYQIVKVKPNNSYDVKCEVPGEGPMKTSTCVTQHPR</sequence>
<dbReference type="STRING" id="456900.A0A151IP77"/>
<dbReference type="AlphaFoldDB" id="A0A151IP77"/>
<keyword evidence="2" id="KW-1185">Reference proteome</keyword>
<protein>
    <submittedName>
        <fullName evidence="1">Uncharacterized protein</fullName>
    </submittedName>
</protein>
<evidence type="ECO:0000313" key="1">
    <source>
        <dbReference type="EMBL" id="KYN07567.1"/>
    </source>
</evidence>
<dbReference type="EMBL" id="KQ976882">
    <property type="protein sequence ID" value="KYN07567.1"/>
    <property type="molecule type" value="Genomic_DNA"/>
</dbReference>
<reference evidence="1 2" key="1">
    <citation type="submission" date="2016-03" db="EMBL/GenBank/DDBJ databases">
        <title>Cyphomyrmex costatus WGS genome.</title>
        <authorList>
            <person name="Nygaard S."/>
            <person name="Hu H."/>
            <person name="Boomsma J."/>
            <person name="Zhang G."/>
        </authorList>
    </citation>
    <scope>NUCLEOTIDE SEQUENCE [LARGE SCALE GENOMIC DNA]</scope>
    <source>
        <strain evidence="1">MS0001</strain>
        <tissue evidence="1">Whole body</tissue>
    </source>
</reference>
<gene>
    <name evidence="1" type="ORF">ALC62_01465</name>
</gene>
<evidence type="ECO:0000313" key="2">
    <source>
        <dbReference type="Proteomes" id="UP000078542"/>
    </source>
</evidence>
<accession>A0A151IP77</accession>
<dbReference type="Proteomes" id="UP000078542">
    <property type="component" value="Unassembled WGS sequence"/>
</dbReference>
<organism evidence="1 2">
    <name type="scientific">Cyphomyrmex costatus</name>
    <dbReference type="NCBI Taxonomy" id="456900"/>
    <lineage>
        <taxon>Eukaryota</taxon>
        <taxon>Metazoa</taxon>
        <taxon>Ecdysozoa</taxon>
        <taxon>Arthropoda</taxon>
        <taxon>Hexapoda</taxon>
        <taxon>Insecta</taxon>
        <taxon>Pterygota</taxon>
        <taxon>Neoptera</taxon>
        <taxon>Endopterygota</taxon>
        <taxon>Hymenoptera</taxon>
        <taxon>Apocrita</taxon>
        <taxon>Aculeata</taxon>
        <taxon>Formicoidea</taxon>
        <taxon>Formicidae</taxon>
        <taxon>Myrmicinae</taxon>
        <taxon>Cyphomyrmex</taxon>
    </lineage>
</organism>